<dbReference type="Proteomes" id="UP000692954">
    <property type="component" value="Unassembled WGS sequence"/>
</dbReference>
<sequence>MKKWLSLNQKLSFPQKNQIYSQLRSNQEIYQLKNLISKRIWIRLLKVYLLMIQYKMQEINNLIFLFQKLGFGKKNINIFYMNQSNIKSQIILILGVVFNQHLKLKIVIKTIETFGNKDISLILLKEELINQENIIRDKDQQTVNQKSDQNKEIKASEQIVKQVENKEICEKDNGRADKLHGINFNFCSNNSWNTYLLFMIKVVKLQQSKINEEKELLQKLLEKLLISLMNMQNLKQDWKYQYDRLSCEMLQMLMRIDELQEQISHEANLNQHDLQLKELDETTQELDEYIGNIR</sequence>
<proteinExistence type="predicted"/>
<organism evidence="2 3">
    <name type="scientific">Paramecium sonneborni</name>
    <dbReference type="NCBI Taxonomy" id="65129"/>
    <lineage>
        <taxon>Eukaryota</taxon>
        <taxon>Sar</taxon>
        <taxon>Alveolata</taxon>
        <taxon>Ciliophora</taxon>
        <taxon>Intramacronucleata</taxon>
        <taxon>Oligohymenophorea</taxon>
        <taxon>Peniculida</taxon>
        <taxon>Parameciidae</taxon>
        <taxon>Paramecium</taxon>
    </lineage>
</organism>
<dbReference type="AlphaFoldDB" id="A0A8S1NIH2"/>
<dbReference type="EMBL" id="CAJJDN010000055">
    <property type="protein sequence ID" value="CAD8089881.1"/>
    <property type="molecule type" value="Genomic_DNA"/>
</dbReference>
<evidence type="ECO:0000313" key="2">
    <source>
        <dbReference type="EMBL" id="CAD8089881.1"/>
    </source>
</evidence>
<evidence type="ECO:0000313" key="3">
    <source>
        <dbReference type="Proteomes" id="UP000692954"/>
    </source>
</evidence>
<comment type="caution">
    <text evidence="2">The sequence shown here is derived from an EMBL/GenBank/DDBJ whole genome shotgun (WGS) entry which is preliminary data.</text>
</comment>
<accession>A0A8S1NIH2</accession>
<gene>
    <name evidence="2" type="ORF">PSON_ATCC_30995.1.T0550016</name>
</gene>
<reference evidence="2" key="1">
    <citation type="submission" date="2021-01" db="EMBL/GenBank/DDBJ databases">
        <authorList>
            <consortium name="Genoscope - CEA"/>
            <person name="William W."/>
        </authorList>
    </citation>
    <scope>NUCLEOTIDE SEQUENCE</scope>
</reference>
<evidence type="ECO:0000256" key="1">
    <source>
        <dbReference type="SAM" id="Coils"/>
    </source>
</evidence>
<protein>
    <submittedName>
        <fullName evidence="2">Uncharacterized protein</fullName>
    </submittedName>
</protein>
<name>A0A8S1NIH2_9CILI</name>
<keyword evidence="3" id="KW-1185">Reference proteome</keyword>
<keyword evidence="1" id="KW-0175">Coiled coil</keyword>
<feature type="coiled-coil region" evidence="1">
    <location>
        <begin position="203"/>
        <end position="262"/>
    </location>
</feature>